<dbReference type="EMBL" id="PDCK01000044">
    <property type="protein sequence ID" value="PRQ23466.1"/>
    <property type="molecule type" value="Genomic_DNA"/>
</dbReference>
<accession>A0A2P6PNI1</accession>
<evidence type="ECO:0000313" key="2">
    <source>
        <dbReference type="EMBL" id="PRQ23466.1"/>
    </source>
</evidence>
<organism evidence="2 3">
    <name type="scientific">Rosa chinensis</name>
    <name type="common">China rose</name>
    <dbReference type="NCBI Taxonomy" id="74649"/>
    <lineage>
        <taxon>Eukaryota</taxon>
        <taxon>Viridiplantae</taxon>
        <taxon>Streptophyta</taxon>
        <taxon>Embryophyta</taxon>
        <taxon>Tracheophyta</taxon>
        <taxon>Spermatophyta</taxon>
        <taxon>Magnoliopsida</taxon>
        <taxon>eudicotyledons</taxon>
        <taxon>Gunneridae</taxon>
        <taxon>Pentapetalae</taxon>
        <taxon>rosids</taxon>
        <taxon>fabids</taxon>
        <taxon>Rosales</taxon>
        <taxon>Rosaceae</taxon>
        <taxon>Rosoideae</taxon>
        <taxon>Rosoideae incertae sedis</taxon>
        <taxon>Rosa</taxon>
    </lineage>
</organism>
<comment type="caution">
    <text evidence="2">The sequence shown here is derived from an EMBL/GenBank/DDBJ whole genome shotgun (WGS) entry which is preliminary data.</text>
</comment>
<feature type="signal peptide" evidence="1">
    <location>
        <begin position="1"/>
        <end position="20"/>
    </location>
</feature>
<evidence type="ECO:0000313" key="3">
    <source>
        <dbReference type="Proteomes" id="UP000238479"/>
    </source>
</evidence>
<evidence type="ECO:0000256" key="1">
    <source>
        <dbReference type="SAM" id="SignalP"/>
    </source>
</evidence>
<reference evidence="2 3" key="1">
    <citation type="journal article" date="2018" name="Nat. Genet.">
        <title>The Rosa genome provides new insights in the design of modern roses.</title>
        <authorList>
            <person name="Bendahmane M."/>
        </authorList>
    </citation>
    <scope>NUCLEOTIDE SEQUENCE [LARGE SCALE GENOMIC DNA]</scope>
    <source>
        <strain evidence="3">cv. Old Blush</strain>
    </source>
</reference>
<evidence type="ECO:0008006" key="4">
    <source>
        <dbReference type="Google" id="ProtNLM"/>
    </source>
</evidence>
<dbReference type="Proteomes" id="UP000238479">
    <property type="component" value="Chromosome 6"/>
</dbReference>
<dbReference type="AlphaFoldDB" id="A0A2P6PNI1"/>
<name>A0A2P6PNI1_ROSCH</name>
<protein>
    <recommendedName>
        <fullName evidence="4">Secreted protein</fullName>
    </recommendedName>
</protein>
<feature type="chain" id="PRO_5015148192" description="Secreted protein" evidence="1">
    <location>
        <begin position="21"/>
        <end position="78"/>
    </location>
</feature>
<dbReference type="Gramene" id="PRQ23466">
    <property type="protein sequence ID" value="PRQ23466"/>
    <property type="gene ID" value="RchiOBHm_Chr6g0261661"/>
</dbReference>
<sequence length="78" mass="9199">MGTILSRFLLLWWFWRTGQPAEHHFIDDCGSLCQNLRAKYELWMSFERIHARLAVPLSVRLRKLQSSGVEIFTSCSTR</sequence>
<proteinExistence type="predicted"/>
<keyword evidence="3" id="KW-1185">Reference proteome</keyword>
<keyword evidence="1" id="KW-0732">Signal</keyword>
<gene>
    <name evidence="2" type="ORF">RchiOBHm_Chr6g0261661</name>
</gene>